<dbReference type="PANTHER" id="PTHR48090">
    <property type="entry name" value="UNDECAPRENYL-PHOSPHATE 4-DEOXY-4-FORMAMIDO-L-ARABINOSE TRANSFERASE-RELATED"/>
    <property type="match status" value="1"/>
</dbReference>
<proteinExistence type="predicted"/>
<dbReference type="CDD" id="cd04179">
    <property type="entry name" value="DPM_DPG-synthase_like"/>
    <property type="match status" value="1"/>
</dbReference>
<dbReference type="InterPro" id="IPR050256">
    <property type="entry name" value="Glycosyltransferase_2"/>
</dbReference>
<keyword evidence="3" id="KW-1185">Reference proteome</keyword>
<reference evidence="3" key="1">
    <citation type="journal article" date="2019" name="Int. J. Syst. Evol. Microbiol.">
        <title>The Global Catalogue of Microorganisms (GCM) 10K type strain sequencing project: providing services to taxonomists for standard genome sequencing and annotation.</title>
        <authorList>
            <consortium name="The Broad Institute Genomics Platform"/>
            <consortium name="The Broad Institute Genome Sequencing Center for Infectious Disease"/>
            <person name="Wu L."/>
            <person name="Ma J."/>
        </authorList>
    </citation>
    <scope>NUCLEOTIDE SEQUENCE [LARGE SCALE GENOMIC DNA]</scope>
    <source>
        <strain evidence="3">CGMCC 1.15731</strain>
    </source>
</reference>
<evidence type="ECO:0000259" key="1">
    <source>
        <dbReference type="Pfam" id="PF00535"/>
    </source>
</evidence>
<gene>
    <name evidence="2" type="ORF">ACFO1V_09695</name>
</gene>
<dbReference type="Gene3D" id="3.90.550.10">
    <property type="entry name" value="Spore Coat Polysaccharide Biosynthesis Protein SpsA, Chain A"/>
    <property type="match status" value="1"/>
</dbReference>
<dbReference type="RefSeq" id="WP_374834614.1">
    <property type="nucleotide sequence ID" value="NZ_JBHEEZ010000065.1"/>
</dbReference>
<name>A0ABV9H7E4_9HYPH</name>
<dbReference type="InterPro" id="IPR001173">
    <property type="entry name" value="Glyco_trans_2-like"/>
</dbReference>
<dbReference type="EMBL" id="JBHSEL010000087">
    <property type="protein sequence ID" value="MFC4625491.1"/>
    <property type="molecule type" value="Genomic_DNA"/>
</dbReference>
<sequence>MNMTSSISPEYRATWQVPAMEIALWQGKQHDYCVVIPVINEGERIQNLLERMAANRISEIADIIIVDGGSTDGSLEISRLKSLNVSGLIIKKGPGKLSAQLRCAYAFALDQGYEGIVTIDGNNKDDPEAIPRFIAALKEGVDFVQASRFLPGGIAVNTPKSRDFAIRYIHAPCLSLASGFKWTDTTQGFRAYSRRMLLDPKIAPFRDVFSTYELLAYLSYRAPKLGYRCKELATARIYPKGEVPTKISFLKGNLKVLNTLLMACTGKYDAK</sequence>
<dbReference type="SUPFAM" id="SSF53448">
    <property type="entry name" value="Nucleotide-diphospho-sugar transferases"/>
    <property type="match status" value="1"/>
</dbReference>
<organism evidence="2 3">
    <name type="scientific">Daeguia caeni</name>
    <dbReference type="NCBI Taxonomy" id="439612"/>
    <lineage>
        <taxon>Bacteria</taxon>
        <taxon>Pseudomonadati</taxon>
        <taxon>Pseudomonadota</taxon>
        <taxon>Alphaproteobacteria</taxon>
        <taxon>Hyphomicrobiales</taxon>
        <taxon>Brucellaceae</taxon>
        <taxon>Daeguia</taxon>
    </lineage>
</organism>
<evidence type="ECO:0000313" key="3">
    <source>
        <dbReference type="Proteomes" id="UP001596042"/>
    </source>
</evidence>
<dbReference type="Pfam" id="PF00535">
    <property type="entry name" value="Glycos_transf_2"/>
    <property type="match status" value="1"/>
</dbReference>
<accession>A0ABV9H7E4</accession>
<evidence type="ECO:0000313" key="2">
    <source>
        <dbReference type="EMBL" id="MFC4625491.1"/>
    </source>
</evidence>
<dbReference type="InterPro" id="IPR029044">
    <property type="entry name" value="Nucleotide-diphossugar_trans"/>
</dbReference>
<comment type="caution">
    <text evidence="2">The sequence shown here is derived from an EMBL/GenBank/DDBJ whole genome shotgun (WGS) entry which is preliminary data.</text>
</comment>
<dbReference type="Proteomes" id="UP001596042">
    <property type="component" value="Unassembled WGS sequence"/>
</dbReference>
<protein>
    <submittedName>
        <fullName evidence="2">Glycosyltransferase family 2 protein</fullName>
    </submittedName>
</protein>
<feature type="domain" description="Glycosyltransferase 2-like" evidence="1">
    <location>
        <begin position="33"/>
        <end position="197"/>
    </location>
</feature>